<protein>
    <submittedName>
        <fullName evidence="2">Uncharacterized protein</fullName>
    </submittedName>
</protein>
<dbReference type="GeneID" id="94432569"/>
<dbReference type="RefSeq" id="XP_067918666.1">
    <property type="nucleotide sequence ID" value="XM_068069358.1"/>
</dbReference>
<sequence>MEAEGEEKGSVGEETKEGADKREGEDVGEKDMEKTSTDGAVAAKASVGEEGKDGEGEPVGDAREDSGEREAKAGQPVGGKVLPGLKG</sequence>
<evidence type="ECO:0000313" key="2">
    <source>
        <dbReference type="EMBL" id="PHJ16941.1"/>
    </source>
</evidence>
<evidence type="ECO:0000313" key="3">
    <source>
        <dbReference type="Proteomes" id="UP000221165"/>
    </source>
</evidence>
<feature type="compositionally biased region" description="Basic and acidic residues" evidence="1">
    <location>
        <begin position="47"/>
        <end position="72"/>
    </location>
</feature>
<evidence type="ECO:0000256" key="1">
    <source>
        <dbReference type="SAM" id="MobiDB-lite"/>
    </source>
</evidence>
<feature type="compositionally biased region" description="Basic and acidic residues" evidence="1">
    <location>
        <begin position="1"/>
        <end position="36"/>
    </location>
</feature>
<name>A0A2C6JIL0_9APIC</name>
<dbReference type="Proteomes" id="UP000221165">
    <property type="component" value="Unassembled WGS sequence"/>
</dbReference>
<accession>A0A2C6JIL0</accession>
<gene>
    <name evidence="2" type="ORF">CSUI_009242</name>
</gene>
<comment type="caution">
    <text evidence="2">The sequence shown here is derived from an EMBL/GenBank/DDBJ whole genome shotgun (WGS) entry which is preliminary data.</text>
</comment>
<keyword evidence="3" id="KW-1185">Reference proteome</keyword>
<dbReference type="AlphaFoldDB" id="A0A2C6JIL0"/>
<reference evidence="2 3" key="1">
    <citation type="journal article" date="2017" name="Int. J. Parasitol.">
        <title>The genome of the protozoan parasite Cystoisospora suis and a reverse vaccinology approach to identify vaccine candidates.</title>
        <authorList>
            <person name="Palmieri N."/>
            <person name="Shrestha A."/>
            <person name="Ruttkowski B."/>
            <person name="Beck T."/>
            <person name="Vogl C."/>
            <person name="Tomley F."/>
            <person name="Blake D.P."/>
            <person name="Joachim A."/>
        </authorList>
    </citation>
    <scope>NUCLEOTIDE SEQUENCE [LARGE SCALE GENOMIC DNA]</scope>
    <source>
        <strain evidence="2 3">Wien I</strain>
    </source>
</reference>
<dbReference type="VEuPathDB" id="ToxoDB:CSUI_009242"/>
<feature type="region of interest" description="Disordered" evidence="1">
    <location>
        <begin position="1"/>
        <end position="87"/>
    </location>
</feature>
<dbReference type="EMBL" id="MIGC01005444">
    <property type="protein sequence ID" value="PHJ16941.1"/>
    <property type="molecule type" value="Genomic_DNA"/>
</dbReference>
<proteinExistence type="predicted"/>
<feature type="non-terminal residue" evidence="2">
    <location>
        <position position="87"/>
    </location>
</feature>
<organism evidence="2 3">
    <name type="scientific">Cystoisospora suis</name>
    <dbReference type="NCBI Taxonomy" id="483139"/>
    <lineage>
        <taxon>Eukaryota</taxon>
        <taxon>Sar</taxon>
        <taxon>Alveolata</taxon>
        <taxon>Apicomplexa</taxon>
        <taxon>Conoidasida</taxon>
        <taxon>Coccidia</taxon>
        <taxon>Eucoccidiorida</taxon>
        <taxon>Eimeriorina</taxon>
        <taxon>Sarcocystidae</taxon>
        <taxon>Cystoisospora</taxon>
    </lineage>
</organism>